<dbReference type="OMA" id="WNTETVI"/>
<dbReference type="SUPFAM" id="SSF50978">
    <property type="entry name" value="WD40 repeat-like"/>
    <property type="match status" value="1"/>
</dbReference>
<dbReference type="AlphaFoldDB" id="G4U1C2"/>
<evidence type="ECO:0000256" key="3">
    <source>
        <dbReference type="PROSITE-ProRule" id="PRU00221"/>
    </source>
</evidence>
<dbReference type="HOGENOM" id="CLU_000288_57_19_1"/>
<dbReference type="PROSITE" id="PS00678">
    <property type="entry name" value="WD_REPEATS_1"/>
    <property type="match status" value="3"/>
</dbReference>
<keyword evidence="5" id="KW-1185">Reference proteome</keyword>
<sequence>MSRTDGLKFNICQLESSFYLNRDILNLKTRISRLIPKALRYASSHWLFHVAETDDTWRSMVKRELQQIIQAPHVLYWMEVLSFTGGVPRAIAGLRAIRRHIGAEMWDKASMDQIRRFIMTFSVPIQESAPHIYISALPFAPIKSILHIEGAKRYRNLLRVAEGLEEMYSGLPSSLRGHESRVNAVGFSPDGSQIVSGSDDNTIRLWDAATGQAVGEPLRGHESEVSAVGFSPDGSQIVSGSWDKTIRLWDAATGQAVGEPLRGHESAVRAVGFSPDGSQIVSGSEDNTIRLWNTETVIRCKSEYLRPG</sequence>
<dbReference type="Gene3D" id="2.130.10.10">
    <property type="entry name" value="YVTN repeat-like/Quinoprotein amine dehydrogenase"/>
    <property type="match status" value="1"/>
</dbReference>
<evidence type="ECO:0000256" key="1">
    <source>
        <dbReference type="ARBA" id="ARBA00022574"/>
    </source>
</evidence>
<dbReference type="PROSITE" id="PS50082">
    <property type="entry name" value="WD_REPEATS_2"/>
    <property type="match status" value="3"/>
</dbReference>
<dbReference type="Pfam" id="PF00400">
    <property type="entry name" value="WD40"/>
    <property type="match status" value="3"/>
</dbReference>
<name>G4U1C2_SERID</name>
<dbReference type="InterPro" id="IPR036322">
    <property type="entry name" value="WD40_repeat_dom_sf"/>
</dbReference>
<evidence type="ECO:0000313" key="4">
    <source>
        <dbReference type="EMBL" id="CCA77365.1"/>
    </source>
</evidence>
<keyword evidence="1 3" id="KW-0853">WD repeat</keyword>
<reference evidence="4 5" key="1">
    <citation type="journal article" date="2011" name="PLoS Pathog.">
        <title>Endophytic Life Strategies Decoded by Genome and Transcriptome Analyses of the Mutualistic Root Symbiont Piriformospora indica.</title>
        <authorList>
            <person name="Zuccaro A."/>
            <person name="Lahrmann U."/>
            <person name="Guldener U."/>
            <person name="Langen G."/>
            <person name="Pfiffi S."/>
            <person name="Biedenkopf D."/>
            <person name="Wong P."/>
            <person name="Samans B."/>
            <person name="Grimm C."/>
            <person name="Basiewicz M."/>
            <person name="Murat C."/>
            <person name="Martin F."/>
            <person name="Kogel K.H."/>
        </authorList>
    </citation>
    <scope>NUCLEOTIDE SEQUENCE [LARGE SCALE GENOMIC DNA]</scope>
    <source>
        <strain evidence="4 5">DSM 11827</strain>
    </source>
</reference>
<dbReference type="PROSITE" id="PS50294">
    <property type="entry name" value="WD_REPEATS_REGION"/>
    <property type="match status" value="3"/>
</dbReference>
<dbReference type="PRINTS" id="PR00320">
    <property type="entry name" value="GPROTEINBRPT"/>
</dbReference>
<organism evidence="4 5">
    <name type="scientific">Serendipita indica (strain DSM 11827)</name>
    <name type="common">Root endophyte fungus</name>
    <name type="synonym">Piriformospora indica</name>
    <dbReference type="NCBI Taxonomy" id="1109443"/>
    <lineage>
        <taxon>Eukaryota</taxon>
        <taxon>Fungi</taxon>
        <taxon>Dikarya</taxon>
        <taxon>Basidiomycota</taxon>
        <taxon>Agaricomycotina</taxon>
        <taxon>Agaricomycetes</taxon>
        <taxon>Sebacinales</taxon>
        <taxon>Serendipitaceae</taxon>
        <taxon>Serendipita</taxon>
    </lineage>
</organism>
<protein>
    <submittedName>
        <fullName evidence="4">Related to WD40-repeat protein (Notchless protein)</fullName>
    </submittedName>
</protein>
<dbReference type="InterPro" id="IPR020472">
    <property type="entry name" value="WD40_PAC1"/>
</dbReference>
<evidence type="ECO:0000313" key="5">
    <source>
        <dbReference type="Proteomes" id="UP000007148"/>
    </source>
</evidence>
<dbReference type="eggNOG" id="KOG0266">
    <property type="taxonomic scope" value="Eukaryota"/>
</dbReference>
<dbReference type="InterPro" id="IPR050349">
    <property type="entry name" value="WD_LIS1/nudF_dynein_reg"/>
</dbReference>
<feature type="repeat" description="WD" evidence="3">
    <location>
        <begin position="218"/>
        <end position="259"/>
    </location>
</feature>
<dbReference type="InterPro" id="IPR015943">
    <property type="entry name" value="WD40/YVTN_repeat-like_dom_sf"/>
</dbReference>
<dbReference type="OrthoDB" id="3266532at2759"/>
<dbReference type="PANTHER" id="PTHR44129">
    <property type="entry name" value="WD REPEAT-CONTAINING PROTEIN POP1"/>
    <property type="match status" value="1"/>
</dbReference>
<comment type="caution">
    <text evidence="4">The sequence shown here is derived from an EMBL/GenBank/DDBJ whole genome shotgun (WGS) entry which is preliminary data.</text>
</comment>
<accession>G4U1C2</accession>
<dbReference type="SMART" id="SM00320">
    <property type="entry name" value="WD40"/>
    <property type="match status" value="3"/>
</dbReference>
<feature type="repeat" description="WD" evidence="3">
    <location>
        <begin position="261"/>
        <end position="296"/>
    </location>
</feature>
<dbReference type="CDD" id="cd00200">
    <property type="entry name" value="WD40"/>
    <property type="match status" value="1"/>
</dbReference>
<gene>
    <name evidence="4" type="ORF">PIIN_11342</name>
</gene>
<dbReference type="Proteomes" id="UP000007148">
    <property type="component" value="Unassembled WGS sequence"/>
</dbReference>
<dbReference type="InterPro" id="IPR019775">
    <property type="entry name" value="WD40_repeat_CS"/>
</dbReference>
<dbReference type="InterPro" id="IPR001680">
    <property type="entry name" value="WD40_rpt"/>
</dbReference>
<keyword evidence="2" id="KW-0677">Repeat</keyword>
<dbReference type="InParanoid" id="G4U1C2"/>
<dbReference type="EMBL" id="CAFZ01001526">
    <property type="protein sequence ID" value="CCA77365.1"/>
    <property type="molecule type" value="Genomic_DNA"/>
</dbReference>
<feature type="repeat" description="WD" evidence="3">
    <location>
        <begin position="175"/>
        <end position="216"/>
    </location>
</feature>
<evidence type="ECO:0000256" key="2">
    <source>
        <dbReference type="ARBA" id="ARBA00022737"/>
    </source>
</evidence>
<proteinExistence type="predicted"/>
<dbReference type="STRING" id="1109443.G4U1C2"/>